<reference evidence="16 17" key="1">
    <citation type="journal article" date="2007" name="Proc. Natl. Acad. Sci. U.S.A.">
        <title>Dandruff-associated Malassezia genomes reveal convergent and divergent virulence traits shared with plant and human fungal pathogens.</title>
        <authorList>
            <person name="Xu J."/>
            <person name="Saunders C.W."/>
            <person name="Hu P."/>
            <person name="Grant R.A."/>
            <person name="Boekhout T."/>
            <person name="Kuramae E.E."/>
            <person name="Kronstad J.W."/>
            <person name="Deangelis Y.M."/>
            <person name="Reeder N.L."/>
            <person name="Johnstone K.R."/>
            <person name="Leland M."/>
            <person name="Fieno A.M."/>
            <person name="Begley W.M."/>
            <person name="Sun Y."/>
            <person name="Lacey M.P."/>
            <person name="Chaudhary T."/>
            <person name="Keough T."/>
            <person name="Chu L."/>
            <person name="Sears R."/>
            <person name="Yuan B."/>
            <person name="Dawson T.L.Jr."/>
        </authorList>
    </citation>
    <scope>NUCLEOTIDE SEQUENCE [LARGE SCALE GENOMIC DNA]</scope>
    <source>
        <strain evidence="17">ATCC MYA-4612 / CBS 7966</strain>
    </source>
</reference>
<evidence type="ECO:0000256" key="4">
    <source>
        <dbReference type="ARBA" id="ARBA00010073"/>
    </source>
</evidence>
<dbReference type="VEuPathDB" id="FungiDB:MGL_2376"/>
<keyword evidence="9" id="KW-0159">Chromosome partition</keyword>
<keyword evidence="17" id="KW-1185">Reference proteome</keyword>
<dbReference type="GO" id="GO:0042729">
    <property type="term" value="C:DASH complex"/>
    <property type="evidence" value="ECO:0007669"/>
    <property type="project" value="InterPro"/>
</dbReference>
<evidence type="ECO:0000256" key="2">
    <source>
        <dbReference type="ARBA" id="ARBA00004186"/>
    </source>
</evidence>
<evidence type="ECO:0000256" key="3">
    <source>
        <dbReference type="ARBA" id="ARBA00004629"/>
    </source>
</evidence>
<dbReference type="STRING" id="425265.A8Q3E8"/>
<dbReference type="FunCoup" id="A8Q3E8">
    <property type="interactions" value="51"/>
</dbReference>
<evidence type="ECO:0000256" key="6">
    <source>
        <dbReference type="ARBA" id="ARBA00022454"/>
    </source>
</evidence>
<sequence length="215" mass="22791">MSISTPRRASTPIRGVSSGSFTVTRAQSDAPTPLSFLQDDALPILVEETMTLHDNFAQIAEIQHAMTAFNESFAAFLYGIKMNAFCVEWPEAPTEATLRAHRSPVSMTPRLAPVAATATATAAATTAGMDVSSPYDDGALGDQTYTTDVDADIPSPPRAHAPSKGPTMSKGRVPPPSQKASMTRPRKAASSQASKRLPAAVQKKRAVSTLWSMST</sequence>
<dbReference type="OrthoDB" id="5586015at2759"/>
<dbReference type="GO" id="GO:1990758">
    <property type="term" value="P:mitotic sister chromatid biorientation"/>
    <property type="evidence" value="ECO:0007669"/>
    <property type="project" value="TreeGrafter"/>
</dbReference>
<evidence type="ECO:0000256" key="8">
    <source>
        <dbReference type="ARBA" id="ARBA00022701"/>
    </source>
</evidence>
<keyword evidence="6" id="KW-0158">Chromosome</keyword>
<keyword evidence="10" id="KW-0995">Kinetochore</keyword>
<evidence type="ECO:0000313" key="16">
    <source>
        <dbReference type="EMBL" id="EDP43366.1"/>
    </source>
</evidence>
<keyword evidence="7" id="KW-0963">Cytoplasm</keyword>
<dbReference type="AlphaFoldDB" id="A8Q3E8"/>
<dbReference type="InterPro" id="IPR013962">
    <property type="entry name" value="DASH_Dam1"/>
</dbReference>
<gene>
    <name evidence="16" type="ORF">MGL_2376</name>
</gene>
<evidence type="ECO:0000256" key="5">
    <source>
        <dbReference type="ARBA" id="ARBA00020497"/>
    </source>
</evidence>
<accession>A8Q3E8</accession>
<protein>
    <recommendedName>
        <fullName evidence="5">DASH complex subunit DAM1</fullName>
    </recommendedName>
    <alternativeName>
        <fullName evidence="14">Outer kinetochore protein DAM1</fullName>
    </alternativeName>
</protein>
<dbReference type="EMBL" id="AAYY01000008">
    <property type="protein sequence ID" value="EDP43366.1"/>
    <property type="molecule type" value="Genomic_DNA"/>
</dbReference>
<dbReference type="PANTHER" id="PTHR28113:SF1">
    <property type="entry name" value="DASH COMPLEX SUBUNIT DAM1"/>
    <property type="match status" value="1"/>
</dbReference>
<organism evidence="16 17">
    <name type="scientific">Malassezia globosa (strain ATCC MYA-4612 / CBS 7966)</name>
    <name type="common">Dandruff-associated fungus</name>
    <dbReference type="NCBI Taxonomy" id="425265"/>
    <lineage>
        <taxon>Eukaryota</taxon>
        <taxon>Fungi</taxon>
        <taxon>Dikarya</taxon>
        <taxon>Basidiomycota</taxon>
        <taxon>Ustilaginomycotina</taxon>
        <taxon>Malasseziomycetes</taxon>
        <taxon>Malasseziales</taxon>
        <taxon>Malasseziaceae</taxon>
        <taxon>Malassezia</taxon>
    </lineage>
</organism>
<dbReference type="GO" id="GO:1990537">
    <property type="term" value="C:mitotic spindle polar microtubule"/>
    <property type="evidence" value="ECO:0007669"/>
    <property type="project" value="TreeGrafter"/>
</dbReference>
<keyword evidence="12" id="KW-0539">Nucleus</keyword>
<evidence type="ECO:0000256" key="10">
    <source>
        <dbReference type="ARBA" id="ARBA00022838"/>
    </source>
</evidence>
<evidence type="ECO:0000256" key="14">
    <source>
        <dbReference type="ARBA" id="ARBA00030453"/>
    </source>
</evidence>
<comment type="caution">
    <text evidence="16">The sequence shown here is derived from an EMBL/GenBank/DDBJ whole genome shotgun (WGS) entry which is preliminary data.</text>
</comment>
<evidence type="ECO:0000256" key="11">
    <source>
        <dbReference type="ARBA" id="ARBA00023212"/>
    </source>
</evidence>
<evidence type="ECO:0000256" key="9">
    <source>
        <dbReference type="ARBA" id="ARBA00022829"/>
    </source>
</evidence>
<dbReference type="InParanoid" id="A8Q3E8"/>
<dbReference type="GeneID" id="5854887"/>
<comment type="subcellular location">
    <subcellularLocation>
        <location evidence="3">Chromosome</location>
        <location evidence="3">Centromere</location>
        <location evidence="3">Kinetochore</location>
    </subcellularLocation>
    <subcellularLocation>
        <location evidence="2">Cytoplasm</location>
        <location evidence="2">Cytoskeleton</location>
        <location evidence="2">Spindle</location>
    </subcellularLocation>
    <subcellularLocation>
        <location evidence="1">Nucleus</location>
    </subcellularLocation>
</comment>
<dbReference type="RefSeq" id="XP_001730580.1">
    <property type="nucleotide sequence ID" value="XM_001730528.1"/>
</dbReference>
<evidence type="ECO:0000256" key="15">
    <source>
        <dbReference type="SAM" id="MobiDB-lite"/>
    </source>
</evidence>
<comment type="similarity">
    <text evidence="4">Belongs to the DASH complex DAM1 family.</text>
</comment>
<dbReference type="Pfam" id="PF08653">
    <property type="entry name" value="DASH_Dam1"/>
    <property type="match status" value="1"/>
</dbReference>
<keyword evidence="8" id="KW-0493">Microtubule</keyword>
<evidence type="ECO:0000256" key="12">
    <source>
        <dbReference type="ARBA" id="ARBA00023242"/>
    </source>
</evidence>
<keyword evidence="11" id="KW-0206">Cytoskeleton</keyword>
<dbReference type="Proteomes" id="UP000008837">
    <property type="component" value="Unassembled WGS sequence"/>
</dbReference>
<proteinExistence type="inferred from homology"/>
<evidence type="ECO:0000256" key="7">
    <source>
        <dbReference type="ARBA" id="ARBA00022490"/>
    </source>
</evidence>
<dbReference type="GO" id="GO:0044732">
    <property type="term" value="C:mitotic spindle pole body"/>
    <property type="evidence" value="ECO:0007669"/>
    <property type="project" value="TreeGrafter"/>
</dbReference>
<keyword evidence="13" id="KW-0137">Centromere</keyword>
<evidence type="ECO:0000256" key="1">
    <source>
        <dbReference type="ARBA" id="ARBA00004123"/>
    </source>
</evidence>
<evidence type="ECO:0000313" key="17">
    <source>
        <dbReference type="Proteomes" id="UP000008837"/>
    </source>
</evidence>
<name>A8Q3E8_MALGO</name>
<evidence type="ECO:0000256" key="13">
    <source>
        <dbReference type="ARBA" id="ARBA00023328"/>
    </source>
</evidence>
<dbReference type="PANTHER" id="PTHR28113">
    <property type="entry name" value="DASH COMPLEX SUBUNIT DAM1"/>
    <property type="match status" value="1"/>
</dbReference>
<dbReference type="KEGG" id="mgl:MGL_2376"/>
<feature type="region of interest" description="Disordered" evidence="15">
    <location>
        <begin position="129"/>
        <end position="215"/>
    </location>
</feature>